<name>A0A3D9AZX0_9FLAO</name>
<dbReference type="EMBL" id="QNVV01000011">
    <property type="protein sequence ID" value="REC46819.1"/>
    <property type="molecule type" value="Genomic_DNA"/>
</dbReference>
<dbReference type="PROSITE" id="PS51257">
    <property type="entry name" value="PROKAR_LIPOPROTEIN"/>
    <property type="match status" value="1"/>
</dbReference>
<dbReference type="RefSeq" id="WP_115928803.1">
    <property type="nucleotide sequence ID" value="NZ_QNVV01000011.1"/>
</dbReference>
<keyword evidence="2" id="KW-1185">Reference proteome</keyword>
<sequence>MKKIFLMLAAFSAILSCSSDDDSPKKEEMSAIVGTWNQYKGEVYTTSNNQTVTVYPKGCESENIFEYNKTEVNTVGYEANKDGVCVPAQYKSAKYTYDQGAQKLWYNNPDIAYKITKLTLTELVTEDSSEDRDNDGLNDVVIRYFRRVK</sequence>
<protein>
    <recommendedName>
        <fullName evidence="3">Lipocalin-like domain-containing protein</fullName>
    </recommendedName>
</protein>
<evidence type="ECO:0008006" key="3">
    <source>
        <dbReference type="Google" id="ProtNLM"/>
    </source>
</evidence>
<organism evidence="1 2">
    <name type="scientific">Chryseobacterium pennipullorum</name>
    <dbReference type="NCBI Taxonomy" id="2258963"/>
    <lineage>
        <taxon>Bacteria</taxon>
        <taxon>Pseudomonadati</taxon>
        <taxon>Bacteroidota</taxon>
        <taxon>Flavobacteriia</taxon>
        <taxon>Flavobacteriales</taxon>
        <taxon>Weeksellaceae</taxon>
        <taxon>Chryseobacterium group</taxon>
        <taxon>Chryseobacterium</taxon>
    </lineage>
</organism>
<gene>
    <name evidence="1" type="ORF">DRF67_13465</name>
</gene>
<dbReference type="AlphaFoldDB" id="A0A3D9AZX0"/>
<comment type="caution">
    <text evidence="1">The sequence shown here is derived from an EMBL/GenBank/DDBJ whole genome shotgun (WGS) entry which is preliminary data.</text>
</comment>
<dbReference type="Proteomes" id="UP000256257">
    <property type="component" value="Unassembled WGS sequence"/>
</dbReference>
<evidence type="ECO:0000313" key="1">
    <source>
        <dbReference type="EMBL" id="REC46819.1"/>
    </source>
</evidence>
<evidence type="ECO:0000313" key="2">
    <source>
        <dbReference type="Proteomes" id="UP000256257"/>
    </source>
</evidence>
<proteinExistence type="predicted"/>
<accession>A0A3D9AZX0</accession>
<reference evidence="1 2" key="1">
    <citation type="submission" date="2018-06" db="EMBL/GenBank/DDBJ databases">
        <title>Novel Chryseobacterium species.</title>
        <authorList>
            <person name="Newman J."/>
            <person name="Hugo C."/>
            <person name="Oosthuizen L."/>
            <person name="Charimba G."/>
        </authorList>
    </citation>
    <scope>NUCLEOTIDE SEQUENCE [LARGE SCALE GENOMIC DNA]</scope>
    <source>
        <strain evidence="1 2">7_F195</strain>
    </source>
</reference>
<dbReference type="OrthoDB" id="1257001at2"/>